<gene>
    <name evidence="2" type="ORF">GCM10009575_098470</name>
</gene>
<keyword evidence="3" id="KW-1185">Reference proteome</keyword>
<organism evidence="2 3">
    <name type="scientific">Streptomyces rhizosphaericus</name>
    <dbReference type="NCBI Taxonomy" id="114699"/>
    <lineage>
        <taxon>Bacteria</taxon>
        <taxon>Bacillati</taxon>
        <taxon>Actinomycetota</taxon>
        <taxon>Actinomycetes</taxon>
        <taxon>Kitasatosporales</taxon>
        <taxon>Streptomycetaceae</taxon>
        <taxon>Streptomyces</taxon>
        <taxon>Streptomyces violaceusniger group</taxon>
    </lineage>
</organism>
<evidence type="ECO:0000313" key="2">
    <source>
        <dbReference type="EMBL" id="GAA0963217.1"/>
    </source>
</evidence>
<evidence type="ECO:0000313" key="3">
    <source>
        <dbReference type="Proteomes" id="UP001500418"/>
    </source>
</evidence>
<keyword evidence="1" id="KW-0472">Membrane</keyword>
<evidence type="ECO:0000256" key="1">
    <source>
        <dbReference type="SAM" id="Phobius"/>
    </source>
</evidence>
<dbReference type="EMBL" id="BAAAID010000179">
    <property type="protein sequence ID" value="GAA0963217.1"/>
    <property type="molecule type" value="Genomic_DNA"/>
</dbReference>
<name>A0ABN1RT53_9ACTN</name>
<feature type="transmembrane region" description="Helical" evidence="1">
    <location>
        <begin position="28"/>
        <end position="45"/>
    </location>
</feature>
<reference evidence="2 3" key="1">
    <citation type="journal article" date="2019" name="Int. J. Syst. Evol. Microbiol.">
        <title>The Global Catalogue of Microorganisms (GCM) 10K type strain sequencing project: providing services to taxonomists for standard genome sequencing and annotation.</title>
        <authorList>
            <consortium name="The Broad Institute Genomics Platform"/>
            <consortium name="The Broad Institute Genome Sequencing Center for Infectious Disease"/>
            <person name="Wu L."/>
            <person name="Ma J."/>
        </authorList>
    </citation>
    <scope>NUCLEOTIDE SEQUENCE [LARGE SCALE GENOMIC DNA]</scope>
    <source>
        <strain evidence="2 3">JCM 11444</strain>
    </source>
</reference>
<proteinExistence type="predicted"/>
<accession>A0ABN1RT53</accession>
<comment type="caution">
    <text evidence="2">The sequence shown here is derived from an EMBL/GenBank/DDBJ whole genome shotgun (WGS) entry which is preliminary data.</text>
</comment>
<sequence>MAASLSGLALSGVSGAGAAAVFIVGNQAGSVAPLLGGVVLLIMAINGSPLTRARYQDYELFVPRPRRQIVATIDHDSPEEARQVLQVLNAVDPGASRDPLAAQVSALVLEHEVVVYRLTSLYPSTLFAGGPGRGCGADAVTPQSTGVVGGTSSGGS</sequence>
<keyword evidence="1" id="KW-0812">Transmembrane</keyword>
<keyword evidence="1" id="KW-1133">Transmembrane helix</keyword>
<dbReference type="Proteomes" id="UP001500418">
    <property type="component" value="Unassembled WGS sequence"/>
</dbReference>
<protein>
    <submittedName>
        <fullName evidence="2">Uncharacterized protein</fullName>
    </submittedName>
</protein>